<dbReference type="RefSeq" id="WP_061918300.1">
    <property type="nucleotide sequence ID" value="NZ_DF967971.1"/>
</dbReference>
<keyword evidence="6 8" id="KW-1133">Transmembrane helix</keyword>
<gene>
    <name evidence="10" type="ORF">AC812_08045</name>
</gene>
<proteinExistence type="inferred from homology"/>
<feature type="transmembrane region" description="Helical" evidence="8">
    <location>
        <begin position="77"/>
        <end position="103"/>
    </location>
</feature>
<accession>A0A0P6X0W1</accession>
<evidence type="ECO:0000256" key="1">
    <source>
        <dbReference type="ARBA" id="ARBA00004651"/>
    </source>
</evidence>
<keyword evidence="4" id="KW-1003">Cell membrane</keyword>
<keyword evidence="5 8" id="KW-0812">Transmembrane</keyword>
<feature type="transmembrane region" description="Helical" evidence="8">
    <location>
        <begin position="166"/>
        <end position="189"/>
    </location>
</feature>
<dbReference type="Gene3D" id="1.10.3720.10">
    <property type="entry name" value="MetI-like"/>
    <property type="match status" value="1"/>
</dbReference>
<evidence type="ECO:0000259" key="9">
    <source>
        <dbReference type="PROSITE" id="PS50928"/>
    </source>
</evidence>
<evidence type="ECO:0000256" key="5">
    <source>
        <dbReference type="ARBA" id="ARBA00022692"/>
    </source>
</evidence>
<dbReference type="PANTHER" id="PTHR42929">
    <property type="entry name" value="INNER MEMBRANE ABC TRANSPORTER PERMEASE PROTEIN YDCU-RELATED-RELATED"/>
    <property type="match status" value="1"/>
</dbReference>
<evidence type="ECO:0000313" key="11">
    <source>
        <dbReference type="Proteomes" id="UP000050514"/>
    </source>
</evidence>
<feature type="domain" description="ABC transmembrane type-1" evidence="9">
    <location>
        <begin position="78"/>
        <end position="291"/>
    </location>
</feature>
<dbReference type="Proteomes" id="UP000050514">
    <property type="component" value="Unassembled WGS sequence"/>
</dbReference>
<dbReference type="OrthoDB" id="8404154at2"/>
<dbReference type="STRING" id="360411.AC812_08045"/>
<comment type="caution">
    <text evidence="10">The sequence shown here is derived from an EMBL/GenBank/DDBJ whole genome shotgun (WGS) entry which is preliminary data.</text>
</comment>
<comment type="subcellular location">
    <subcellularLocation>
        <location evidence="1 8">Cell membrane</location>
        <topology evidence="1 8">Multi-pass membrane protein</topology>
    </subcellularLocation>
</comment>
<comment type="similarity">
    <text evidence="2">Belongs to the binding-protein-dependent transport system permease family. CysTW subfamily.</text>
</comment>
<dbReference type="Pfam" id="PF00528">
    <property type="entry name" value="BPD_transp_1"/>
    <property type="match status" value="1"/>
</dbReference>
<dbReference type="SUPFAM" id="SSF161098">
    <property type="entry name" value="MetI-like"/>
    <property type="match status" value="1"/>
</dbReference>
<feature type="transmembrane region" description="Helical" evidence="8">
    <location>
        <begin position="21"/>
        <end position="44"/>
    </location>
</feature>
<sequence length="302" mass="33313">MLSKFRQNSTTQRDARHARPVPSSLLNWLGVLPFFLFIFLFVFLPSFSLVSGSFQDRQGNFTFQNYLDLFSPSILSAYWVTIRISLASAIGGGILGFFMAYAVTLGGLPKGLRNALLTFSGVASNFAGVPLAFAFIATLGRTGMVTVLLKMAGIDLYDRGFSLYSFWGLTLTYLYFQFPLMILIITPALDGLKREWREAAENLGASSWTYWRRVALPVLTPSILGAMILLFGNAFGAYATALSLTGGFINLITILIGSQIKGDVLQNTGLGYALAIGMVIVMAGAILLYYLLRRRSERWLRL</sequence>
<dbReference type="InterPro" id="IPR000515">
    <property type="entry name" value="MetI-like"/>
</dbReference>
<feature type="transmembrane region" description="Helical" evidence="8">
    <location>
        <begin position="210"/>
        <end position="231"/>
    </location>
</feature>
<evidence type="ECO:0000256" key="3">
    <source>
        <dbReference type="ARBA" id="ARBA00022448"/>
    </source>
</evidence>
<evidence type="ECO:0000313" key="10">
    <source>
        <dbReference type="EMBL" id="KPL75912.1"/>
    </source>
</evidence>
<dbReference type="GO" id="GO:0055085">
    <property type="term" value="P:transmembrane transport"/>
    <property type="evidence" value="ECO:0007669"/>
    <property type="project" value="InterPro"/>
</dbReference>
<reference evidence="10 11" key="1">
    <citation type="submission" date="2015-07" db="EMBL/GenBank/DDBJ databases">
        <title>Draft genome of Bellilinea caldifistulae DSM 17877.</title>
        <authorList>
            <person name="Hemp J."/>
            <person name="Ward L.M."/>
            <person name="Pace L.A."/>
            <person name="Fischer W.W."/>
        </authorList>
    </citation>
    <scope>NUCLEOTIDE SEQUENCE [LARGE SCALE GENOMIC DNA]</scope>
    <source>
        <strain evidence="10 11">GOMI-1</strain>
    </source>
</reference>
<protein>
    <submittedName>
        <fullName evidence="10">Acriflavin resistance protein</fullName>
    </submittedName>
</protein>
<evidence type="ECO:0000256" key="6">
    <source>
        <dbReference type="ARBA" id="ARBA00022989"/>
    </source>
</evidence>
<evidence type="ECO:0000256" key="4">
    <source>
        <dbReference type="ARBA" id="ARBA00022475"/>
    </source>
</evidence>
<dbReference type="InterPro" id="IPR035906">
    <property type="entry name" value="MetI-like_sf"/>
</dbReference>
<evidence type="ECO:0000256" key="2">
    <source>
        <dbReference type="ARBA" id="ARBA00007069"/>
    </source>
</evidence>
<dbReference type="AlphaFoldDB" id="A0A0P6X0W1"/>
<name>A0A0P6X0W1_9CHLR</name>
<keyword evidence="7 8" id="KW-0472">Membrane</keyword>
<feature type="transmembrane region" description="Helical" evidence="8">
    <location>
        <begin position="237"/>
        <end position="257"/>
    </location>
</feature>
<dbReference type="GO" id="GO:0005886">
    <property type="term" value="C:plasma membrane"/>
    <property type="evidence" value="ECO:0007669"/>
    <property type="project" value="UniProtKB-SubCell"/>
</dbReference>
<dbReference type="PANTHER" id="PTHR42929:SF1">
    <property type="entry name" value="INNER MEMBRANE ABC TRANSPORTER PERMEASE PROTEIN YDCU-RELATED"/>
    <property type="match status" value="1"/>
</dbReference>
<keyword evidence="3 8" id="KW-0813">Transport</keyword>
<feature type="transmembrane region" description="Helical" evidence="8">
    <location>
        <begin position="269"/>
        <end position="292"/>
    </location>
</feature>
<organism evidence="10 11">
    <name type="scientific">Bellilinea caldifistulae</name>
    <dbReference type="NCBI Taxonomy" id="360411"/>
    <lineage>
        <taxon>Bacteria</taxon>
        <taxon>Bacillati</taxon>
        <taxon>Chloroflexota</taxon>
        <taxon>Anaerolineae</taxon>
        <taxon>Anaerolineales</taxon>
        <taxon>Anaerolineaceae</taxon>
        <taxon>Bellilinea</taxon>
    </lineage>
</organism>
<feature type="transmembrane region" description="Helical" evidence="8">
    <location>
        <begin position="115"/>
        <end position="139"/>
    </location>
</feature>
<dbReference type="CDD" id="cd06261">
    <property type="entry name" value="TM_PBP2"/>
    <property type="match status" value="1"/>
</dbReference>
<keyword evidence="11" id="KW-1185">Reference proteome</keyword>
<evidence type="ECO:0000256" key="8">
    <source>
        <dbReference type="RuleBase" id="RU363032"/>
    </source>
</evidence>
<evidence type="ECO:0000256" key="7">
    <source>
        <dbReference type="ARBA" id="ARBA00023136"/>
    </source>
</evidence>
<dbReference type="PROSITE" id="PS50928">
    <property type="entry name" value="ABC_TM1"/>
    <property type="match status" value="1"/>
</dbReference>
<dbReference type="EMBL" id="LGHJ01000013">
    <property type="protein sequence ID" value="KPL75912.1"/>
    <property type="molecule type" value="Genomic_DNA"/>
</dbReference>